<accession>A0A4C1V1V3</accession>
<gene>
    <name evidence="2" type="ORF">EVAR_23908_1</name>
</gene>
<dbReference type="Proteomes" id="UP000299102">
    <property type="component" value="Unassembled WGS sequence"/>
</dbReference>
<sequence length="99" mass="11406">MFLPIVLISGICLYLSFWWKRRRMVELSKDVPSWSTCLPLLGHAHRFIGDNANPHDQRTFQDSSNKPKHGWHTLPLRSFSVNSSASSSHLESRSRPECD</sequence>
<evidence type="ECO:0000313" key="3">
    <source>
        <dbReference type="Proteomes" id="UP000299102"/>
    </source>
</evidence>
<evidence type="ECO:0000313" key="2">
    <source>
        <dbReference type="EMBL" id="GBP32499.1"/>
    </source>
</evidence>
<organism evidence="2 3">
    <name type="scientific">Eumeta variegata</name>
    <name type="common">Bagworm moth</name>
    <name type="synonym">Eumeta japonica</name>
    <dbReference type="NCBI Taxonomy" id="151549"/>
    <lineage>
        <taxon>Eukaryota</taxon>
        <taxon>Metazoa</taxon>
        <taxon>Ecdysozoa</taxon>
        <taxon>Arthropoda</taxon>
        <taxon>Hexapoda</taxon>
        <taxon>Insecta</taxon>
        <taxon>Pterygota</taxon>
        <taxon>Neoptera</taxon>
        <taxon>Endopterygota</taxon>
        <taxon>Lepidoptera</taxon>
        <taxon>Glossata</taxon>
        <taxon>Ditrysia</taxon>
        <taxon>Tineoidea</taxon>
        <taxon>Psychidae</taxon>
        <taxon>Oiketicinae</taxon>
        <taxon>Eumeta</taxon>
    </lineage>
</organism>
<dbReference type="EMBL" id="BGZK01000261">
    <property type="protein sequence ID" value="GBP32499.1"/>
    <property type="molecule type" value="Genomic_DNA"/>
</dbReference>
<feature type="region of interest" description="Disordered" evidence="1">
    <location>
        <begin position="52"/>
        <end position="72"/>
    </location>
</feature>
<protein>
    <submittedName>
        <fullName evidence="2">Uncharacterized protein</fullName>
    </submittedName>
</protein>
<evidence type="ECO:0000256" key="1">
    <source>
        <dbReference type="SAM" id="MobiDB-lite"/>
    </source>
</evidence>
<proteinExistence type="predicted"/>
<dbReference type="AlphaFoldDB" id="A0A4C1V1V3"/>
<comment type="caution">
    <text evidence="2">The sequence shown here is derived from an EMBL/GenBank/DDBJ whole genome shotgun (WGS) entry which is preliminary data.</text>
</comment>
<name>A0A4C1V1V3_EUMVA</name>
<keyword evidence="3" id="KW-1185">Reference proteome</keyword>
<reference evidence="2 3" key="1">
    <citation type="journal article" date="2019" name="Commun. Biol.">
        <title>The bagworm genome reveals a unique fibroin gene that provides high tensile strength.</title>
        <authorList>
            <person name="Kono N."/>
            <person name="Nakamura H."/>
            <person name="Ohtoshi R."/>
            <person name="Tomita M."/>
            <person name="Numata K."/>
            <person name="Arakawa K."/>
        </authorList>
    </citation>
    <scope>NUCLEOTIDE SEQUENCE [LARGE SCALE GENOMIC DNA]</scope>
</reference>